<keyword evidence="11" id="KW-1185">Reference proteome</keyword>
<dbReference type="EMBL" id="CM012460">
    <property type="protein sequence ID" value="RVE56119.1"/>
    <property type="molecule type" value="Genomic_DNA"/>
</dbReference>
<accession>A0A3S2MC06</accession>
<organism evidence="10 11">
    <name type="scientific">Oryzias javanicus</name>
    <name type="common">Javanese ricefish</name>
    <name type="synonym">Aplocheilus javanicus</name>
    <dbReference type="NCBI Taxonomy" id="123683"/>
    <lineage>
        <taxon>Eukaryota</taxon>
        <taxon>Metazoa</taxon>
        <taxon>Chordata</taxon>
        <taxon>Craniata</taxon>
        <taxon>Vertebrata</taxon>
        <taxon>Euteleostomi</taxon>
        <taxon>Actinopterygii</taxon>
        <taxon>Neopterygii</taxon>
        <taxon>Teleostei</taxon>
        <taxon>Neoteleostei</taxon>
        <taxon>Acanthomorphata</taxon>
        <taxon>Ovalentaria</taxon>
        <taxon>Atherinomorphae</taxon>
        <taxon>Beloniformes</taxon>
        <taxon>Adrianichthyidae</taxon>
        <taxon>Oryziinae</taxon>
        <taxon>Oryzias</taxon>
    </lineage>
</organism>
<keyword evidence="2 7" id="KW-0732">Signal</keyword>
<feature type="region of interest" description="Disordered" evidence="5">
    <location>
        <begin position="306"/>
        <end position="339"/>
    </location>
</feature>
<dbReference type="SUPFAM" id="SSF49265">
    <property type="entry name" value="Fibronectin type III"/>
    <property type="match status" value="2"/>
</dbReference>
<gene>
    <name evidence="10" type="ORF">OJAV_G00232920</name>
</gene>
<dbReference type="InterPro" id="IPR036116">
    <property type="entry name" value="FN3_sf"/>
</dbReference>
<dbReference type="Gene3D" id="2.60.40.10">
    <property type="entry name" value="Immunoglobulins"/>
    <property type="match status" value="2"/>
</dbReference>
<dbReference type="FunFam" id="2.60.40.10:FF:000348">
    <property type="entry name" value="Interleukin 20 receptor subunit alpha"/>
    <property type="match status" value="1"/>
</dbReference>
<proteinExistence type="inferred from homology"/>
<dbReference type="InterPro" id="IPR015373">
    <property type="entry name" value="Interferon/interleukin_rcp_dom"/>
</dbReference>
<evidence type="ECO:0000256" key="2">
    <source>
        <dbReference type="ARBA" id="ARBA00022729"/>
    </source>
</evidence>
<dbReference type="OrthoDB" id="9909056at2759"/>
<evidence type="ECO:0008006" key="12">
    <source>
        <dbReference type="Google" id="ProtNLM"/>
    </source>
</evidence>
<feature type="domain" description="Fibronectin type-III" evidence="8">
    <location>
        <begin position="5"/>
        <end position="112"/>
    </location>
</feature>
<keyword evidence="6" id="KW-1133">Transmembrane helix</keyword>
<dbReference type="Pfam" id="PF09294">
    <property type="entry name" value="Interfer-bind"/>
    <property type="match status" value="1"/>
</dbReference>
<dbReference type="AlphaFoldDB" id="A0A3S2MC06"/>
<feature type="compositionally biased region" description="Basic and acidic residues" evidence="5">
    <location>
        <begin position="330"/>
        <end position="339"/>
    </location>
</feature>
<feature type="region of interest" description="Disordered" evidence="5">
    <location>
        <begin position="365"/>
        <end position="442"/>
    </location>
</feature>
<reference evidence="10 11" key="2">
    <citation type="submission" date="2019-01" db="EMBL/GenBank/DDBJ databases">
        <title>A chromosome length genome reference of the Java medaka (oryzias javanicus).</title>
        <authorList>
            <person name="Herpin A."/>
            <person name="Takehana Y."/>
            <person name="Naruse K."/>
            <person name="Ansai S."/>
            <person name="Kawaguchi M."/>
        </authorList>
    </citation>
    <scope>NUCLEOTIDE SEQUENCE [LARGE SCALE GENOMIC DNA]</scope>
    <source>
        <strain evidence="10">RS831</strain>
        <tissue evidence="10">Whole body</tissue>
    </source>
</reference>
<evidence type="ECO:0000256" key="5">
    <source>
        <dbReference type="SAM" id="MobiDB-lite"/>
    </source>
</evidence>
<dbReference type="GO" id="GO:0004896">
    <property type="term" value="F:cytokine receptor activity"/>
    <property type="evidence" value="ECO:0007669"/>
    <property type="project" value="TreeGrafter"/>
</dbReference>
<reference evidence="10 11" key="1">
    <citation type="submission" date="2018-11" db="EMBL/GenBank/DDBJ databases">
        <authorList>
            <person name="Lopez-Roques C."/>
            <person name="Donnadieu C."/>
            <person name="Bouchez O."/>
            <person name="Klopp C."/>
            <person name="Cabau C."/>
            <person name="Zahm M."/>
        </authorList>
    </citation>
    <scope>NUCLEOTIDE SEQUENCE [LARGE SCALE GENOMIC DNA]</scope>
    <source>
        <strain evidence="10">RS831</strain>
        <tissue evidence="10">Whole body</tissue>
    </source>
</reference>
<evidence type="ECO:0000313" key="11">
    <source>
        <dbReference type="Proteomes" id="UP000283210"/>
    </source>
</evidence>
<evidence type="ECO:0000256" key="7">
    <source>
        <dbReference type="SAM" id="SignalP"/>
    </source>
</evidence>
<feature type="compositionally biased region" description="Polar residues" evidence="5">
    <location>
        <begin position="410"/>
        <end position="423"/>
    </location>
</feature>
<dbReference type="InterPro" id="IPR050650">
    <property type="entry name" value="Type-II_Cytokine-TF_Rcpt"/>
</dbReference>
<evidence type="ECO:0000256" key="4">
    <source>
        <dbReference type="ARBA" id="ARBA00023170"/>
    </source>
</evidence>
<keyword evidence="4" id="KW-0675">Receptor</keyword>
<keyword evidence="6" id="KW-0472">Membrane</keyword>
<evidence type="ECO:0000256" key="3">
    <source>
        <dbReference type="ARBA" id="ARBA00023157"/>
    </source>
</evidence>
<feature type="compositionally biased region" description="Polar residues" evidence="5">
    <location>
        <begin position="385"/>
        <end position="399"/>
    </location>
</feature>
<name>A0A3S2MC06_ORYJA</name>
<feature type="chain" id="PRO_5018781070" description="Fibronectin type-III domain-containing protein" evidence="7">
    <location>
        <begin position="18"/>
        <end position="531"/>
    </location>
</feature>
<feature type="domain" description="Interferon/interleukin receptor" evidence="9">
    <location>
        <begin position="125"/>
        <end position="230"/>
    </location>
</feature>
<dbReference type="Proteomes" id="UP000283210">
    <property type="component" value="Chromosome 24"/>
</dbReference>
<keyword evidence="3" id="KW-1015">Disulfide bond</keyword>
<feature type="transmembrane region" description="Helical" evidence="6">
    <location>
        <begin position="241"/>
        <end position="263"/>
    </location>
</feature>
<dbReference type="PANTHER" id="PTHR20859">
    <property type="entry name" value="INTERFERON/INTERLEUKIN RECEPTOR"/>
    <property type="match status" value="1"/>
</dbReference>
<comment type="similarity">
    <text evidence="1">Belongs to the type II cytokine receptor family.</text>
</comment>
<dbReference type="PANTHER" id="PTHR20859:SF86">
    <property type="entry name" value="INTERLEUKIN-20 RECEPTOR SUBUNIT ALPHA"/>
    <property type="match status" value="1"/>
</dbReference>
<dbReference type="Pfam" id="PF01108">
    <property type="entry name" value="Tissue_fac"/>
    <property type="match status" value="1"/>
</dbReference>
<sequence>MWTALVLMSFSVTCTVASFPPSPINVSFSSVNLRNVLHWFPGHETPNDAHFTVQYAIYGETVEEGKQLNWREVRHCTAIARTWCDLSAQTSNLDDGYFARVRSVVSRTSSKWTVLRRRFDPREETSLGPPSVSMEVHNNTATITLKGPTRYQPNNQTAAIYMASLYKDMTYNLSVHNTHLDQTNHYVVQKGPFKYRLLSYNTKYCFSAQSRLLLMEMKCQRSAWYCITTPQDPLIEQLQKVVVGIVVPFLFICVVVVAGFVLYQYMAGKGQKKPISLGTSLHQSRPLWFNLDPHIPVWPVTKIIGTQEEPPHCPKEPLGSPPSYSPQRPAEPEEHPDHSSVEYGDVFVAATANDGRGDQTKEAILTAEGQRRPGSNENEDDRVQGGSSYCPQNSTNLRGHSQERMAHSPYVSQNPRNLPTSHSDPSDSYGVVTPGNVQDSEAEPFLSESRRFLLQSMEEGNSAEATYLNNGRAERETGNHLEPYVTKAVINLEDVFSEQNSEMDWAQEEVEVDGSDDIFAKWNLTISMDKA</sequence>
<evidence type="ECO:0000313" key="10">
    <source>
        <dbReference type="EMBL" id="RVE56119.1"/>
    </source>
</evidence>
<dbReference type="InterPro" id="IPR013783">
    <property type="entry name" value="Ig-like_fold"/>
</dbReference>
<dbReference type="GO" id="GO:0005886">
    <property type="term" value="C:plasma membrane"/>
    <property type="evidence" value="ECO:0007669"/>
    <property type="project" value="TreeGrafter"/>
</dbReference>
<evidence type="ECO:0000256" key="1">
    <source>
        <dbReference type="ARBA" id="ARBA00005399"/>
    </source>
</evidence>
<protein>
    <recommendedName>
        <fullName evidence="12">Fibronectin type-III domain-containing protein</fullName>
    </recommendedName>
</protein>
<keyword evidence="6" id="KW-0812">Transmembrane</keyword>
<feature type="signal peptide" evidence="7">
    <location>
        <begin position="1"/>
        <end position="17"/>
    </location>
</feature>
<evidence type="ECO:0000259" key="8">
    <source>
        <dbReference type="Pfam" id="PF01108"/>
    </source>
</evidence>
<dbReference type="InterPro" id="IPR003961">
    <property type="entry name" value="FN3_dom"/>
</dbReference>
<evidence type="ECO:0000256" key="6">
    <source>
        <dbReference type="SAM" id="Phobius"/>
    </source>
</evidence>
<evidence type="ECO:0000259" key="9">
    <source>
        <dbReference type="Pfam" id="PF09294"/>
    </source>
</evidence>